<evidence type="ECO:0000256" key="3">
    <source>
        <dbReference type="ARBA" id="ARBA00023163"/>
    </source>
</evidence>
<feature type="domain" description="HTH asnC-type" evidence="6">
    <location>
        <begin position="28"/>
        <end position="66"/>
    </location>
</feature>
<dbReference type="InterPro" id="IPR019888">
    <property type="entry name" value="Tscrpt_reg_AsnC-like"/>
</dbReference>
<comment type="caution">
    <text evidence="7">The sequence shown here is derived from an EMBL/GenBank/DDBJ whole genome shotgun (WGS) entry which is preliminary data.</text>
</comment>
<dbReference type="PANTHER" id="PTHR30154:SF34">
    <property type="entry name" value="TRANSCRIPTIONAL REGULATOR AZLB"/>
    <property type="match status" value="1"/>
</dbReference>
<dbReference type="EMBL" id="BLIR01000001">
    <property type="protein sequence ID" value="GFE38516.1"/>
    <property type="molecule type" value="Genomic_DNA"/>
</dbReference>
<dbReference type="SUPFAM" id="SSF46785">
    <property type="entry name" value="Winged helix' DNA-binding domain"/>
    <property type="match status" value="1"/>
</dbReference>
<dbReference type="GO" id="GO:0043200">
    <property type="term" value="P:response to amino acid"/>
    <property type="evidence" value="ECO:0007669"/>
    <property type="project" value="TreeGrafter"/>
</dbReference>
<sequence>MKSDGKPEAADRGRGTGETGPGGSTGFDGLDHGLIHALQLDGRAPFSRIAAVLGVSDQTVARRYTRHRTHGALTDADRRLFDALALWLSVEPARLAAAGEAMAAHPEVGYACATTGPHNLFASVLCRNVGAVYRYLTTRVAALPGVRAMESAPRIRHIKGPGPVFPSPRPAPGRHR</sequence>
<evidence type="ECO:0000256" key="1">
    <source>
        <dbReference type="ARBA" id="ARBA00023015"/>
    </source>
</evidence>
<evidence type="ECO:0000313" key="7">
    <source>
        <dbReference type="EMBL" id="GFE38516.1"/>
    </source>
</evidence>
<feature type="region of interest" description="Disordered" evidence="4">
    <location>
        <begin position="157"/>
        <end position="176"/>
    </location>
</feature>
<dbReference type="InterPro" id="IPR000485">
    <property type="entry name" value="AsnC-type_HTH_dom"/>
</dbReference>
<name>A0A640UWW2_9ACTN</name>
<accession>A0A640UWW2</accession>
<evidence type="ECO:0000259" key="5">
    <source>
        <dbReference type="Pfam" id="PF01037"/>
    </source>
</evidence>
<organism evidence="7 8">
    <name type="scientific">Streptomyces tubercidicus</name>
    <dbReference type="NCBI Taxonomy" id="47759"/>
    <lineage>
        <taxon>Bacteria</taxon>
        <taxon>Bacillati</taxon>
        <taxon>Actinomycetota</taxon>
        <taxon>Actinomycetes</taxon>
        <taxon>Kitasatosporales</taxon>
        <taxon>Streptomycetaceae</taxon>
        <taxon>Streptomyces</taxon>
    </lineage>
</organism>
<dbReference type="SMART" id="SM00344">
    <property type="entry name" value="HTH_ASNC"/>
    <property type="match status" value="1"/>
</dbReference>
<dbReference type="PANTHER" id="PTHR30154">
    <property type="entry name" value="LEUCINE-RESPONSIVE REGULATORY PROTEIN"/>
    <property type="match status" value="1"/>
</dbReference>
<dbReference type="GO" id="GO:0005829">
    <property type="term" value="C:cytosol"/>
    <property type="evidence" value="ECO:0007669"/>
    <property type="project" value="TreeGrafter"/>
</dbReference>
<keyword evidence="8" id="KW-1185">Reference proteome</keyword>
<evidence type="ECO:0000256" key="2">
    <source>
        <dbReference type="ARBA" id="ARBA00023125"/>
    </source>
</evidence>
<dbReference type="InterPro" id="IPR036388">
    <property type="entry name" value="WH-like_DNA-bd_sf"/>
</dbReference>
<dbReference type="InterPro" id="IPR019887">
    <property type="entry name" value="Tscrpt_reg_AsnC/Lrp_C"/>
</dbReference>
<feature type="compositionally biased region" description="Pro residues" evidence="4">
    <location>
        <begin position="163"/>
        <end position="176"/>
    </location>
</feature>
<reference evidence="7 8" key="1">
    <citation type="submission" date="2019-12" db="EMBL/GenBank/DDBJ databases">
        <title>Whole genome shotgun sequence of Streptomyces tubercidicus NBRC 13090.</title>
        <authorList>
            <person name="Ichikawa N."/>
            <person name="Kimura A."/>
            <person name="Kitahashi Y."/>
            <person name="Komaki H."/>
            <person name="Tamura T."/>
        </authorList>
    </citation>
    <scope>NUCLEOTIDE SEQUENCE [LARGE SCALE GENOMIC DNA]</scope>
    <source>
        <strain evidence="7 8">NBRC 13090</strain>
    </source>
</reference>
<evidence type="ECO:0000259" key="6">
    <source>
        <dbReference type="Pfam" id="PF13404"/>
    </source>
</evidence>
<dbReference type="GeneID" id="96284297"/>
<dbReference type="InterPro" id="IPR036390">
    <property type="entry name" value="WH_DNA-bd_sf"/>
</dbReference>
<dbReference type="RefSeq" id="WP_159744297.1">
    <property type="nucleotide sequence ID" value="NZ_BLIR01000001.1"/>
</dbReference>
<keyword evidence="3" id="KW-0804">Transcription</keyword>
<feature type="domain" description="Transcription regulator AsnC/Lrp ligand binding" evidence="5">
    <location>
        <begin position="87"/>
        <end position="151"/>
    </location>
</feature>
<evidence type="ECO:0008006" key="9">
    <source>
        <dbReference type="Google" id="ProtNLM"/>
    </source>
</evidence>
<dbReference type="Pfam" id="PF01037">
    <property type="entry name" value="AsnC_trans_reg"/>
    <property type="match status" value="1"/>
</dbReference>
<keyword evidence="2" id="KW-0238">DNA-binding</keyword>
<feature type="region of interest" description="Disordered" evidence="4">
    <location>
        <begin position="1"/>
        <end position="26"/>
    </location>
</feature>
<dbReference type="GO" id="GO:0043565">
    <property type="term" value="F:sequence-specific DNA binding"/>
    <property type="evidence" value="ECO:0007669"/>
    <property type="project" value="InterPro"/>
</dbReference>
<feature type="compositionally biased region" description="Gly residues" evidence="4">
    <location>
        <begin position="16"/>
        <end position="26"/>
    </location>
</feature>
<dbReference type="Gene3D" id="3.30.70.920">
    <property type="match status" value="1"/>
</dbReference>
<dbReference type="Proteomes" id="UP000431826">
    <property type="component" value="Unassembled WGS sequence"/>
</dbReference>
<protein>
    <recommendedName>
        <fullName evidence="9">HTH asnC-type domain-containing protein</fullName>
    </recommendedName>
</protein>
<dbReference type="AlphaFoldDB" id="A0A640UWW2"/>
<gene>
    <name evidence="7" type="ORF">Stube_31890</name>
</gene>
<evidence type="ECO:0000256" key="4">
    <source>
        <dbReference type="SAM" id="MobiDB-lite"/>
    </source>
</evidence>
<dbReference type="Gene3D" id="1.10.10.10">
    <property type="entry name" value="Winged helix-like DNA-binding domain superfamily/Winged helix DNA-binding domain"/>
    <property type="match status" value="1"/>
</dbReference>
<dbReference type="OrthoDB" id="3453230at2"/>
<feature type="compositionally biased region" description="Basic and acidic residues" evidence="4">
    <location>
        <begin position="1"/>
        <end position="15"/>
    </location>
</feature>
<dbReference type="Pfam" id="PF13404">
    <property type="entry name" value="HTH_AsnC-type"/>
    <property type="match status" value="1"/>
</dbReference>
<dbReference type="SUPFAM" id="SSF54909">
    <property type="entry name" value="Dimeric alpha+beta barrel"/>
    <property type="match status" value="1"/>
</dbReference>
<dbReference type="InterPro" id="IPR011008">
    <property type="entry name" value="Dimeric_a/b-barrel"/>
</dbReference>
<proteinExistence type="predicted"/>
<keyword evidence="1" id="KW-0805">Transcription regulation</keyword>
<evidence type="ECO:0000313" key="8">
    <source>
        <dbReference type="Proteomes" id="UP000431826"/>
    </source>
</evidence>